<accession>A0A6I4T662</accession>
<protein>
    <submittedName>
        <fullName evidence="1">Uncharacterized protein</fullName>
    </submittedName>
</protein>
<dbReference type="EMBL" id="WTYT01000005">
    <property type="protein sequence ID" value="MXO66684.1"/>
    <property type="molecule type" value="Genomic_DNA"/>
</dbReference>
<proteinExistence type="predicted"/>
<reference evidence="1 2" key="1">
    <citation type="submission" date="2019-12" db="EMBL/GenBank/DDBJ databases">
        <title>Genomic-based taxomic classification of the family Erythrobacteraceae.</title>
        <authorList>
            <person name="Xu L."/>
        </authorList>
    </citation>
    <scope>NUCLEOTIDE SEQUENCE [LARGE SCALE GENOMIC DNA]</scope>
    <source>
        <strain evidence="1 2">LMG 29518</strain>
    </source>
</reference>
<evidence type="ECO:0000313" key="1">
    <source>
        <dbReference type="EMBL" id="MXO66684.1"/>
    </source>
</evidence>
<dbReference type="AlphaFoldDB" id="A0A6I4T662"/>
<comment type="caution">
    <text evidence="1">The sequence shown here is derived from an EMBL/GenBank/DDBJ whole genome shotgun (WGS) entry which is preliminary data.</text>
</comment>
<dbReference type="Proteomes" id="UP000438476">
    <property type="component" value="Unassembled WGS sequence"/>
</dbReference>
<dbReference type="Gene3D" id="3.40.30.10">
    <property type="entry name" value="Glutaredoxin"/>
    <property type="match status" value="1"/>
</dbReference>
<evidence type="ECO:0000313" key="2">
    <source>
        <dbReference type="Proteomes" id="UP000438476"/>
    </source>
</evidence>
<dbReference type="OrthoDB" id="8991911at2"/>
<dbReference type="PROSITE" id="PS51354">
    <property type="entry name" value="GLUTAREDOXIN_2"/>
    <property type="match status" value="1"/>
</dbReference>
<dbReference type="RefSeq" id="WP_160737112.1">
    <property type="nucleotide sequence ID" value="NZ_WTYT01000005.1"/>
</dbReference>
<sequence length="118" mass="13312">MSSQPTNPIIYVKSACPFCLKLRIFLTEAGLADIFYFVTFEDGDETHKALRKRMQDAGQEPSFPAAEQADNSLKTGSDDLITLYAREANIDPAQLDLLTYYENGVFPAHIEMFRKLQS</sequence>
<keyword evidence="2" id="KW-1185">Reference proteome</keyword>
<gene>
    <name evidence="1" type="ORF">GRI91_13035</name>
</gene>
<dbReference type="SUPFAM" id="SSF52833">
    <property type="entry name" value="Thioredoxin-like"/>
    <property type="match status" value="1"/>
</dbReference>
<name>A0A6I4T662_9SPHN</name>
<organism evidence="1 2">
    <name type="scientific">Altericroceibacterium endophyticum</name>
    <dbReference type="NCBI Taxonomy" id="1808508"/>
    <lineage>
        <taxon>Bacteria</taxon>
        <taxon>Pseudomonadati</taxon>
        <taxon>Pseudomonadota</taxon>
        <taxon>Alphaproteobacteria</taxon>
        <taxon>Sphingomonadales</taxon>
        <taxon>Erythrobacteraceae</taxon>
        <taxon>Altericroceibacterium</taxon>
    </lineage>
</organism>
<dbReference type="InterPro" id="IPR036249">
    <property type="entry name" value="Thioredoxin-like_sf"/>
</dbReference>